<evidence type="ECO:0000256" key="4">
    <source>
        <dbReference type="ARBA" id="ARBA00022741"/>
    </source>
</evidence>
<evidence type="ECO:0000313" key="10">
    <source>
        <dbReference type="Proteomes" id="UP000759529"/>
    </source>
</evidence>
<comment type="catalytic activity">
    <reaction evidence="7">
        <text>L-aspartate + L-glutamine + ATP + H2O = L-asparagine + L-glutamate + AMP + diphosphate + H(+)</text>
        <dbReference type="Rhea" id="RHEA:12228"/>
        <dbReference type="ChEBI" id="CHEBI:15377"/>
        <dbReference type="ChEBI" id="CHEBI:15378"/>
        <dbReference type="ChEBI" id="CHEBI:29985"/>
        <dbReference type="ChEBI" id="CHEBI:29991"/>
        <dbReference type="ChEBI" id="CHEBI:30616"/>
        <dbReference type="ChEBI" id="CHEBI:33019"/>
        <dbReference type="ChEBI" id="CHEBI:58048"/>
        <dbReference type="ChEBI" id="CHEBI:58359"/>
        <dbReference type="ChEBI" id="CHEBI:456215"/>
        <dbReference type="EC" id="6.3.5.4"/>
    </reaction>
</comment>
<dbReference type="Pfam" id="PF13537">
    <property type="entry name" value="GATase_7"/>
    <property type="match status" value="1"/>
</dbReference>
<evidence type="ECO:0000256" key="1">
    <source>
        <dbReference type="ARBA" id="ARBA00005187"/>
    </source>
</evidence>
<dbReference type="PANTHER" id="PTHR43284">
    <property type="entry name" value="ASPARAGINE SYNTHETASE (GLUTAMINE-HYDROLYZING)"/>
    <property type="match status" value="1"/>
</dbReference>
<dbReference type="InterPro" id="IPR001962">
    <property type="entry name" value="Asn_synthase"/>
</dbReference>
<dbReference type="InterPro" id="IPR014729">
    <property type="entry name" value="Rossmann-like_a/b/a_fold"/>
</dbReference>
<dbReference type="PANTHER" id="PTHR43284:SF1">
    <property type="entry name" value="ASPARAGINE SYNTHETASE"/>
    <property type="match status" value="1"/>
</dbReference>
<organism evidence="9 10">
    <name type="scientific">Flavobacterium macrobrachii</name>
    <dbReference type="NCBI Taxonomy" id="591204"/>
    <lineage>
        <taxon>Bacteria</taxon>
        <taxon>Pseudomonadati</taxon>
        <taxon>Bacteroidota</taxon>
        <taxon>Flavobacteriia</taxon>
        <taxon>Flavobacteriales</taxon>
        <taxon>Flavobacteriaceae</taxon>
        <taxon>Flavobacterium</taxon>
    </lineage>
</organism>
<evidence type="ECO:0000256" key="2">
    <source>
        <dbReference type="ARBA" id="ARBA00005752"/>
    </source>
</evidence>
<gene>
    <name evidence="9" type="primary">asnB</name>
    <name evidence="9" type="ORF">H9X54_011040</name>
</gene>
<dbReference type="CDD" id="cd00712">
    <property type="entry name" value="AsnB"/>
    <property type="match status" value="1"/>
</dbReference>
<dbReference type="CDD" id="cd01991">
    <property type="entry name" value="Asn_synthase_B_C"/>
    <property type="match status" value="1"/>
</dbReference>
<evidence type="ECO:0000256" key="3">
    <source>
        <dbReference type="ARBA" id="ARBA00012737"/>
    </source>
</evidence>
<dbReference type="SUPFAM" id="SSF56235">
    <property type="entry name" value="N-terminal nucleophile aminohydrolases (Ntn hydrolases)"/>
    <property type="match status" value="1"/>
</dbReference>
<sequence length="629" mass="71825">MCGFTGYFNLNNALETNNQVIREMIAIQKHRGPDDSGIVGINTKEKNFEEISSTTTANFSTSKDLLFGFNRLSILDLSPNGHQPMISPDKKVILMMNGEVYNAFDFKDDLISKGHTFKSTSDTEVVLHLYLEYGIEKMVKMLNGMFALAIYDFTLDSLFLVRDRFGIKPLYILQEENRIAFASEMKSFKPLPNFKFEADFSRMDEFLLFRNLINTTLFKNIVNCTPGTYLKIKNGTISSHTFYDINSEGNQAITSNEKEVLEKALQKSVSSQMISDVKLGCQLSGGVDSSLVTYFAAQNVAKGNLETISITFNNPNFSEEKYIDYVAKQLSLKAHKYEMEATYYFDVLEKAIWHFEHPLNHPNTIGIYLLSEQAKKHVTVLLSGEGADESLAGYSRFIRAKENKLLSKSFFGGLKRNKNSAIDYLSYALNPDKKMIMETAFGSVATAKALRPSFKLSKAISDRNNTLKKVTGETCLRQRKYELLTYLPDLLMRQDKMSMAHSIENRVPFLDNEMVTTSLNISGDKLIAKHKNKLEGKKVLKDICAEKFDEKFAYRDKMGFGIPLREFMSTQFFQNKWQNEIEPNLKKRNQFQLDVVSSWVKNIKTATPEQLDAIWLLLGFEVWAKQYLD</sequence>
<keyword evidence="4" id="KW-0547">Nucleotide-binding</keyword>
<keyword evidence="6" id="KW-0315">Glutamine amidotransferase</keyword>
<feature type="domain" description="Glutamine amidotransferase type-2" evidence="8">
    <location>
        <begin position="2"/>
        <end position="235"/>
    </location>
</feature>
<dbReference type="Gene3D" id="3.40.50.620">
    <property type="entry name" value="HUPs"/>
    <property type="match status" value="1"/>
</dbReference>
<dbReference type="Pfam" id="PF00733">
    <property type="entry name" value="Asn_synthase"/>
    <property type="match status" value="1"/>
</dbReference>
<comment type="caution">
    <text evidence="9">The sequence shown here is derived from an EMBL/GenBank/DDBJ whole genome shotgun (WGS) entry which is preliminary data.</text>
</comment>
<keyword evidence="10" id="KW-1185">Reference proteome</keyword>
<dbReference type="InterPro" id="IPR006426">
    <property type="entry name" value="Asn_synth_AEB"/>
</dbReference>
<dbReference type="GO" id="GO:0004066">
    <property type="term" value="F:asparagine synthase (glutamine-hydrolyzing) activity"/>
    <property type="evidence" value="ECO:0007669"/>
    <property type="project" value="UniProtKB-EC"/>
</dbReference>
<dbReference type="InterPro" id="IPR051786">
    <property type="entry name" value="ASN_synthetase/amidase"/>
</dbReference>
<dbReference type="RefSeq" id="WP_187657109.1">
    <property type="nucleotide sequence ID" value="NZ_JACSOD020000491.1"/>
</dbReference>
<keyword evidence="5" id="KW-0067">ATP-binding</keyword>
<accession>A0ABS2CZ14</accession>
<name>A0ABS2CZ14_9FLAO</name>
<protein>
    <recommendedName>
        <fullName evidence="3">asparagine synthase (glutamine-hydrolyzing)</fullName>
        <ecNumber evidence="3">6.3.5.4</ecNumber>
    </recommendedName>
</protein>
<dbReference type="InterPro" id="IPR033738">
    <property type="entry name" value="AsnB_N"/>
</dbReference>
<proteinExistence type="inferred from homology"/>
<dbReference type="PROSITE" id="PS51278">
    <property type="entry name" value="GATASE_TYPE_2"/>
    <property type="match status" value="1"/>
</dbReference>
<evidence type="ECO:0000256" key="7">
    <source>
        <dbReference type="ARBA" id="ARBA00048741"/>
    </source>
</evidence>
<reference evidence="9 10" key="1">
    <citation type="submission" date="2021-02" db="EMBL/GenBank/DDBJ databases">
        <authorList>
            <person name="Jung H.S."/>
            <person name="Chun B.H."/>
            <person name="Jeon C.O."/>
        </authorList>
    </citation>
    <scope>NUCLEOTIDE SEQUENCE [LARGE SCALE GENOMIC DNA]</scope>
    <source>
        <strain evidence="9 10">LMG 25203</strain>
    </source>
</reference>
<dbReference type="EMBL" id="JACSOD020000491">
    <property type="protein sequence ID" value="MBM6499829.1"/>
    <property type="molecule type" value="Genomic_DNA"/>
</dbReference>
<dbReference type="SUPFAM" id="SSF52402">
    <property type="entry name" value="Adenine nucleotide alpha hydrolases-like"/>
    <property type="match status" value="1"/>
</dbReference>
<keyword evidence="9" id="KW-0436">Ligase</keyword>
<dbReference type="EC" id="6.3.5.4" evidence="3"/>
<comment type="similarity">
    <text evidence="2">Belongs to the asparagine synthetase family.</text>
</comment>
<evidence type="ECO:0000256" key="5">
    <source>
        <dbReference type="ARBA" id="ARBA00022840"/>
    </source>
</evidence>
<evidence type="ECO:0000256" key="6">
    <source>
        <dbReference type="ARBA" id="ARBA00022962"/>
    </source>
</evidence>
<dbReference type="InterPro" id="IPR017932">
    <property type="entry name" value="GATase_2_dom"/>
</dbReference>
<comment type="pathway">
    <text evidence="1">Amino-acid biosynthesis; L-asparagine biosynthesis; L-asparagine from L-aspartate (L-Gln route): step 1/1.</text>
</comment>
<dbReference type="Proteomes" id="UP000759529">
    <property type="component" value="Unassembled WGS sequence"/>
</dbReference>
<dbReference type="InterPro" id="IPR029055">
    <property type="entry name" value="Ntn_hydrolases_N"/>
</dbReference>
<evidence type="ECO:0000313" key="9">
    <source>
        <dbReference type="EMBL" id="MBM6499829.1"/>
    </source>
</evidence>
<dbReference type="PIRSF" id="PIRSF001589">
    <property type="entry name" value="Asn_synthetase_glu-h"/>
    <property type="match status" value="1"/>
</dbReference>
<dbReference type="Gene3D" id="3.60.20.10">
    <property type="entry name" value="Glutamine Phosphoribosylpyrophosphate, subunit 1, domain 1"/>
    <property type="match status" value="1"/>
</dbReference>
<evidence type="ECO:0000259" key="8">
    <source>
        <dbReference type="PROSITE" id="PS51278"/>
    </source>
</evidence>
<dbReference type="NCBIfam" id="TIGR01536">
    <property type="entry name" value="asn_synth_AEB"/>
    <property type="match status" value="1"/>
</dbReference>